<reference evidence="1 2" key="1">
    <citation type="submission" date="2021-03" db="EMBL/GenBank/DDBJ databases">
        <title>Sequencing the genomes of 1000 actinobacteria strains.</title>
        <authorList>
            <person name="Klenk H.-P."/>
        </authorList>
    </citation>
    <scope>NUCLEOTIDE SEQUENCE [LARGE SCALE GENOMIC DNA]</scope>
    <source>
        <strain evidence="1 2">DSM 15454</strain>
    </source>
</reference>
<organism evidence="1 2">
    <name type="scientific">Paeniglutamicibacter psychrophenolicus</name>
    <dbReference type="NCBI Taxonomy" id="257454"/>
    <lineage>
        <taxon>Bacteria</taxon>
        <taxon>Bacillati</taxon>
        <taxon>Actinomycetota</taxon>
        <taxon>Actinomycetes</taxon>
        <taxon>Micrococcales</taxon>
        <taxon>Micrococcaceae</taxon>
        <taxon>Paeniglutamicibacter</taxon>
    </lineage>
</organism>
<gene>
    <name evidence="1" type="ORF">JOF46_001249</name>
</gene>
<evidence type="ECO:0000313" key="2">
    <source>
        <dbReference type="Proteomes" id="UP000766570"/>
    </source>
</evidence>
<dbReference type="RefSeq" id="WP_281070093.1">
    <property type="nucleotide sequence ID" value="NZ_BAAAMI010000005.1"/>
</dbReference>
<comment type="caution">
    <text evidence="1">The sequence shown here is derived from an EMBL/GenBank/DDBJ whole genome shotgun (WGS) entry which is preliminary data.</text>
</comment>
<proteinExistence type="predicted"/>
<keyword evidence="2" id="KW-1185">Reference proteome</keyword>
<accession>A0ABS4WAX0</accession>
<name>A0ABS4WAX0_9MICC</name>
<dbReference type="EMBL" id="JAGIOE010000001">
    <property type="protein sequence ID" value="MBP2373337.1"/>
    <property type="molecule type" value="Genomic_DNA"/>
</dbReference>
<sequence length="43" mass="4889">MNPEQFGAQNVWLLLDQFNDLLGKARTKDASTSDNAMKLNVHR</sequence>
<evidence type="ECO:0000313" key="1">
    <source>
        <dbReference type="EMBL" id="MBP2373337.1"/>
    </source>
</evidence>
<dbReference type="Proteomes" id="UP000766570">
    <property type="component" value="Unassembled WGS sequence"/>
</dbReference>
<protein>
    <submittedName>
        <fullName evidence="1">Uncharacterized protein</fullName>
    </submittedName>
</protein>